<feature type="non-terminal residue" evidence="2">
    <location>
        <position position="1"/>
    </location>
</feature>
<evidence type="ECO:0000313" key="3">
    <source>
        <dbReference type="Proteomes" id="UP000747399"/>
    </source>
</evidence>
<proteinExistence type="predicted"/>
<evidence type="ECO:0000313" key="2">
    <source>
        <dbReference type="EMBL" id="GIL60824.1"/>
    </source>
</evidence>
<name>A0A8J4F7S7_9CHLO</name>
<organism evidence="2 3">
    <name type="scientific">Volvox africanus</name>
    <dbReference type="NCBI Taxonomy" id="51714"/>
    <lineage>
        <taxon>Eukaryota</taxon>
        <taxon>Viridiplantae</taxon>
        <taxon>Chlorophyta</taxon>
        <taxon>core chlorophytes</taxon>
        <taxon>Chlorophyceae</taxon>
        <taxon>CS clade</taxon>
        <taxon>Chlamydomonadales</taxon>
        <taxon>Volvocaceae</taxon>
        <taxon>Volvox</taxon>
    </lineage>
</organism>
<feature type="compositionally biased region" description="Low complexity" evidence="1">
    <location>
        <begin position="55"/>
        <end position="64"/>
    </location>
</feature>
<protein>
    <submittedName>
        <fullName evidence="2">Uncharacterized protein</fullName>
    </submittedName>
</protein>
<reference evidence="2" key="1">
    <citation type="journal article" date="2021" name="Proc. Natl. Acad. Sci. U.S.A.">
        <title>Three genomes in the algal genus Volvox reveal the fate of a haploid sex-determining region after a transition to homothallism.</title>
        <authorList>
            <person name="Yamamoto K."/>
            <person name="Hamaji T."/>
            <person name="Kawai-Toyooka H."/>
            <person name="Matsuzaki R."/>
            <person name="Takahashi F."/>
            <person name="Nishimura Y."/>
            <person name="Kawachi M."/>
            <person name="Noguchi H."/>
            <person name="Minakuchi Y."/>
            <person name="Umen J.G."/>
            <person name="Toyoda A."/>
            <person name="Nozaki H."/>
        </authorList>
    </citation>
    <scope>NUCLEOTIDE SEQUENCE</scope>
    <source>
        <strain evidence="2">NIES-3780</strain>
    </source>
</reference>
<gene>
    <name evidence="2" type="ORF">Vafri_15339</name>
</gene>
<feature type="region of interest" description="Disordered" evidence="1">
    <location>
        <begin position="1"/>
        <end position="74"/>
    </location>
</feature>
<dbReference type="AlphaFoldDB" id="A0A8J4F7S7"/>
<accession>A0A8J4F7S7</accession>
<dbReference type="EMBL" id="BNCO01000041">
    <property type="protein sequence ID" value="GIL60824.1"/>
    <property type="molecule type" value="Genomic_DNA"/>
</dbReference>
<keyword evidence="3" id="KW-1185">Reference proteome</keyword>
<sequence length="146" mass="15456">PPELNHGAPCGEATEPQPEAVPQRSALQTRPAAHPASSVVRFPTAPPPFAPPPTAAAAAASPATLNPWPAPGDGHRRRLRLRLCVMRVNCVCGRRRRFRGRAQGGEGRGATYRGRGTSSRRTEVIVTSGGCGGVYEPVFACVYVHV</sequence>
<dbReference type="Proteomes" id="UP000747399">
    <property type="component" value="Unassembled WGS sequence"/>
</dbReference>
<comment type="caution">
    <text evidence="2">The sequence shown here is derived from an EMBL/GenBank/DDBJ whole genome shotgun (WGS) entry which is preliminary data.</text>
</comment>
<feature type="compositionally biased region" description="Pro residues" evidence="1">
    <location>
        <begin position="44"/>
        <end position="54"/>
    </location>
</feature>
<evidence type="ECO:0000256" key="1">
    <source>
        <dbReference type="SAM" id="MobiDB-lite"/>
    </source>
</evidence>